<dbReference type="Gene3D" id="3.40.50.2000">
    <property type="entry name" value="Glycogen Phosphorylase B"/>
    <property type="match status" value="2"/>
</dbReference>
<feature type="domain" description="Erythromycin biosynthesis protein CIII-like C-terminal" evidence="3">
    <location>
        <begin position="270"/>
        <end position="370"/>
    </location>
</feature>
<name>A0ABQ3PB33_9ACTN</name>
<evidence type="ECO:0000259" key="3">
    <source>
        <dbReference type="Pfam" id="PF06722"/>
    </source>
</evidence>
<evidence type="ECO:0000256" key="1">
    <source>
        <dbReference type="ARBA" id="ARBA00009995"/>
    </source>
</evidence>
<keyword evidence="2" id="KW-0808">Transferase</keyword>
<sequence>MARYAMFPSPMAGHVNPTLPMAAELIGRGHHVTYHLPEEFRAQVESVGARLSPIRLREAHGYRREPDPVARFAKVPMWLAAEAEDVLPQVLAAVDEDRPDAVLYDMTCVWGRLLARLRPGPAAMVVGSYVGNEHFSPVRTRHYAAMKDHLASGFRETGEVIARINARHGLDVRPQDLFARDEQVVLVVMPRAFHPAGETFGEPFRFIGASLREEAAGTVCPPVPHGRRLAYVSFGTVVELTDAVLAALREAFSGAGWQVLLATGEREVPAAALPDHFVVRKSVPQLEVLRRADVFVTHGGTNSVMEALVHEVPMVVAARAPEHAITADQVELLGLGTRVDPDTLDAEGLRTAVETAAGDPAVRRALAEMGRAAREAGGAAAAADELEKLVVG</sequence>
<evidence type="ECO:0000313" key="5">
    <source>
        <dbReference type="Proteomes" id="UP001052739"/>
    </source>
</evidence>
<organism evidence="4 5">
    <name type="scientific">Streptomyces hydrogenans</name>
    <dbReference type="NCBI Taxonomy" id="1873719"/>
    <lineage>
        <taxon>Bacteria</taxon>
        <taxon>Bacillati</taxon>
        <taxon>Actinomycetota</taxon>
        <taxon>Actinomycetes</taxon>
        <taxon>Kitasatosporales</taxon>
        <taxon>Streptomycetaceae</taxon>
        <taxon>Streptomyces</taxon>
    </lineage>
</organism>
<comment type="similarity">
    <text evidence="1">Belongs to the UDP-glycosyltransferase family.</text>
</comment>
<dbReference type="InterPro" id="IPR006326">
    <property type="entry name" value="UDPGT_MGT-like"/>
</dbReference>
<dbReference type="InterPro" id="IPR010610">
    <property type="entry name" value="EryCIII-like_C"/>
</dbReference>
<reference evidence="4" key="1">
    <citation type="submission" date="2024-05" db="EMBL/GenBank/DDBJ databases">
        <title>Whole genome shotgun sequence of Streptomyces hydrogenans NBRC 13475.</title>
        <authorList>
            <person name="Komaki H."/>
            <person name="Tamura T."/>
        </authorList>
    </citation>
    <scope>NUCLEOTIDE SEQUENCE</scope>
    <source>
        <strain evidence="4">NBRC 13475</strain>
    </source>
</reference>
<dbReference type="PANTHER" id="PTHR48049">
    <property type="entry name" value="GLYCOSYLTRANSFERASE"/>
    <property type="match status" value="1"/>
</dbReference>
<dbReference type="NCBIfam" id="TIGR01426">
    <property type="entry name" value="MGT"/>
    <property type="match status" value="1"/>
</dbReference>
<comment type="caution">
    <text evidence="4">The sequence shown here is derived from an EMBL/GenBank/DDBJ whole genome shotgun (WGS) entry which is preliminary data.</text>
</comment>
<dbReference type="Pfam" id="PF06722">
    <property type="entry name" value="EryCIII-like_C"/>
    <property type="match status" value="1"/>
</dbReference>
<dbReference type="SUPFAM" id="SSF53756">
    <property type="entry name" value="UDP-Glycosyltransferase/glycogen phosphorylase"/>
    <property type="match status" value="1"/>
</dbReference>
<accession>A0ABQ3PB33</accession>
<dbReference type="RefSeq" id="WP_226651768.1">
    <property type="nucleotide sequence ID" value="NZ_BNDW01000019.1"/>
</dbReference>
<dbReference type="InterPro" id="IPR002213">
    <property type="entry name" value="UDP_glucos_trans"/>
</dbReference>
<keyword evidence="5" id="KW-1185">Reference proteome</keyword>
<evidence type="ECO:0000256" key="2">
    <source>
        <dbReference type="ARBA" id="ARBA00022679"/>
    </source>
</evidence>
<dbReference type="PANTHER" id="PTHR48049:SF132">
    <property type="entry name" value="GLYCOSYLTRANSFERASE"/>
    <property type="match status" value="1"/>
</dbReference>
<evidence type="ECO:0000313" key="4">
    <source>
        <dbReference type="EMBL" id="GHI22200.1"/>
    </source>
</evidence>
<dbReference type="Proteomes" id="UP001052739">
    <property type="component" value="Unassembled WGS sequence"/>
</dbReference>
<protein>
    <submittedName>
        <fullName evidence="4">Oleandomycin glycosyltransferase</fullName>
    </submittedName>
</protein>
<gene>
    <name evidence="4" type="ORF">Shyd_35710</name>
</gene>
<proteinExistence type="inferred from homology"/>
<dbReference type="InterPro" id="IPR050481">
    <property type="entry name" value="UDP-glycosyltransf_plant"/>
</dbReference>
<dbReference type="EMBL" id="BNDW01000019">
    <property type="protein sequence ID" value="GHI22200.1"/>
    <property type="molecule type" value="Genomic_DNA"/>
</dbReference>
<dbReference type="CDD" id="cd03784">
    <property type="entry name" value="GT1_Gtf-like"/>
    <property type="match status" value="1"/>
</dbReference>